<reference evidence="3" key="1">
    <citation type="journal article" date="2018" name="Gigascience">
        <title>Genome assembly of the Pink Ipe (Handroanthus impetiginosus, Bignoniaceae), a highly valued, ecologically keystone Neotropical timber forest tree.</title>
        <authorList>
            <person name="Silva-Junior O.B."/>
            <person name="Grattapaglia D."/>
            <person name="Novaes E."/>
            <person name="Collevatti R.G."/>
        </authorList>
    </citation>
    <scope>NUCLEOTIDE SEQUENCE [LARGE SCALE GENOMIC DNA]</scope>
    <source>
        <strain evidence="3">cv. UFG-1</strain>
    </source>
</reference>
<name>A0A2G9HPS3_9LAMI</name>
<dbReference type="AlphaFoldDB" id="A0A2G9HPS3"/>
<evidence type="ECO:0000313" key="2">
    <source>
        <dbReference type="EMBL" id="PIN19443.1"/>
    </source>
</evidence>
<keyword evidence="3" id="KW-1185">Reference proteome</keyword>
<proteinExistence type="predicted"/>
<accession>A0A2G9HPS3</accession>
<organism evidence="2 3">
    <name type="scientific">Handroanthus impetiginosus</name>
    <dbReference type="NCBI Taxonomy" id="429701"/>
    <lineage>
        <taxon>Eukaryota</taxon>
        <taxon>Viridiplantae</taxon>
        <taxon>Streptophyta</taxon>
        <taxon>Embryophyta</taxon>
        <taxon>Tracheophyta</taxon>
        <taxon>Spermatophyta</taxon>
        <taxon>Magnoliopsida</taxon>
        <taxon>eudicotyledons</taxon>
        <taxon>Gunneridae</taxon>
        <taxon>Pentapetalae</taxon>
        <taxon>asterids</taxon>
        <taxon>lamiids</taxon>
        <taxon>Lamiales</taxon>
        <taxon>Bignoniaceae</taxon>
        <taxon>Crescentiina</taxon>
        <taxon>Tabebuia alliance</taxon>
        <taxon>Handroanthus</taxon>
    </lineage>
</organism>
<sequence length="144" mass="16313">MIGELINGNSNGSRRAYSRSSTMNGNGAGIVLILPDLLKVRRIIIHIKKWMQTKYEVLLVGLRAVIGIGVELRYKWSVLFERSIYGPMLQCVLNEEVNCILKENCEGCCGSHVRGMALDEKVKKAGYLWPTMLSSIFSFYFKTY</sequence>
<dbReference type="Proteomes" id="UP000231279">
    <property type="component" value="Unassembled WGS sequence"/>
</dbReference>
<dbReference type="EMBL" id="NKXS01001277">
    <property type="protein sequence ID" value="PIN19443.1"/>
    <property type="molecule type" value="Genomic_DNA"/>
</dbReference>
<dbReference type="OrthoDB" id="1430228at2759"/>
<gene>
    <name evidence="2" type="ORF">CDL12_07876</name>
</gene>
<evidence type="ECO:0000256" key="1">
    <source>
        <dbReference type="SAM" id="MobiDB-lite"/>
    </source>
</evidence>
<feature type="region of interest" description="Disordered" evidence="1">
    <location>
        <begin position="1"/>
        <end position="20"/>
    </location>
</feature>
<feature type="compositionally biased region" description="Polar residues" evidence="1">
    <location>
        <begin position="7"/>
        <end position="20"/>
    </location>
</feature>
<protein>
    <submittedName>
        <fullName evidence="2">Uncharacterized protein</fullName>
    </submittedName>
</protein>
<evidence type="ECO:0000313" key="3">
    <source>
        <dbReference type="Proteomes" id="UP000231279"/>
    </source>
</evidence>
<comment type="caution">
    <text evidence="2">The sequence shown here is derived from an EMBL/GenBank/DDBJ whole genome shotgun (WGS) entry which is preliminary data.</text>
</comment>